<comment type="caution">
    <text evidence="1">The sequence shown here is derived from an EMBL/GenBank/DDBJ whole genome shotgun (WGS) entry which is preliminary data.</text>
</comment>
<sequence>MTLADLLPTLRQLPESEKLELARLLAADLWSGMNISPFEPFKTYYLPTPYNAFGAGAILMQAMSTAESLE</sequence>
<organism evidence="1 2">
    <name type="scientific">Adonisia turfae CCMR0082</name>
    <dbReference type="NCBI Taxonomy" id="2304604"/>
    <lineage>
        <taxon>Bacteria</taxon>
        <taxon>Bacillati</taxon>
        <taxon>Cyanobacteriota</taxon>
        <taxon>Adonisia</taxon>
        <taxon>Adonisia turfae</taxon>
    </lineage>
</organism>
<evidence type="ECO:0000313" key="1">
    <source>
        <dbReference type="EMBL" id="NEZ65539.1"/>
    </source>
</evidence>
<gene>
    <name evidence="1" type="ORF">D0962_22735</name>
</gene>
<dbReference type="AlphaFoldDB" id="A0A6M0SAK8"/>
<dbReference type="RefSeq" id="WP_163666698.1">
    <property type="nucleotide sequence ID" value="NZ_QZCE01000002.1"/>
</dbReference>
<evidence type="ECO:0000313" key="2">
    <source>
        <dbReference type="Proteomes" id="UP000473574"/>
    </source>
</evidence>
<dbReference type="EMBL" id="QZCE01000002">
    <property type="protein sequence ID" value="NEZ65539.1"/>
    <property type="molecule type" value="Genomic_DNA"/>
</dbReference>
<protein>
    <submittedName>
        <fullName evidence="1">Uncharacterized protein</fullName>
    </submittedName>
</protein>
<proteinExistence type="predicted"/>
<name>A0A6M0SAK8_9CYAN</name>
<dbReference type="Proteomes" id="UP000473574">
    <property type="component" value="Unassembled WGS sequence"/>
</dbReference>
<reference evidence="1 2" key="1">
    <citation type="journal article" date="2020" name="Microb. Ecol.">
        <title>Ecogenomics of the Marine Benthic Filamentous Cyanobacterium Adonisia.</title>
        <authorList>
            <person name="Walter J.M."/>
            <person name="Coutinho F.H."/>
            <person name="Leomil L."/>
            <person name="Hargreaves P.I."/>
            <person name="Campeao M.E."/>
            <person name="Vieira V.V."/>
            <person name="Silva B.S."/>
            <person name="Fistarol G.O."/>
            <person name="Salomon P.S."/>
            <person name="Sawabe T."/>
            <person name="Mino S."/>
            <person name="Hosokawa M."/>
            <person name="Miyashita H."/>
            <person name="Maruyama F."/>
            <person name="van Verk M.C."/>
            <person name="Dutilh B.E."/>
            <person name="Thompson C.C."/>
            <person name="Thompson F.L."/>
        </authorList>
    </citation>
    <scope>NUCLEOTIDE SEQUENCE [LARGE SCALE GENOMIC DNA]</scope>
    <source>
        <strain evidence="1 2">CCMR0082</strain>
    </source>
</reference>
<accession>A0A6M0SAK8</accession>